<keyword evidence="5" id="KW-0472">Membrane</keyword>
<dbReference type="Pfam" id="PF05270">
    <property type="entry name" value="AbfB"/>
    <property type="match status" value="1"/>
</dbReference>
<dbReference type="Gene3D" id="2.80.10.50">
    <property type="match status" value="1"/>
</dbReference>
<dbReference type="PANTHER" id="PTHR24261:SF7">
    <property type="entry name" value="KRINGLE DOMAIN-CONTAINING PROTEIN"/>
    <property type="match status" value="1"/>
</dbReference>
<dbReference type="InterPro" id="IPR013806">
    <property type="entry name" value="Kringle-like"/>
</dbReference>
<dbReference type="CDD" id="cd00108">
    <property type="entry name" value="KR"/>
    <property type="match status" value="6"/>
</dbReference>
<dbReference type="InterPro" id="IPR018056">
    <property type="entry name" value="Kringle_CS"/>
</dbReference>
<evidence type="ECO:0000313" key="8">
    <source>
        <dbReference type="Proteomes" id="UP000749559"/>
    </source>
</evidence>
<dbReference type="PRINTS" id="PR00018">
    <property type="entry name" value="KRINGLE"/>
</dbReference>
<dbReference type="Gene3D" id="2.40.20.10">
    <property type="entry name" value="Plasminogen Kringle 4"/>
    <property type="match status" value="7"/>
</dbReference>
<comment type="caution">
    <text evidence="7">The sequence shown here is derived from an EMBL/GenBank/DDBJ whole genome shotgun (WGS) entry which is preliminary data.</text>
</comment>
<name>A0A8S4N4I8_OWEFU</name>
<feature type="domain" description="Kringle" evidence="6">
    <location>
        <begin position="123"/>
        <end position="200"/>
    </location>
</feature>
<feature type="transmembrane region" description="Helical" evidence="5">
    <location>
        <begin position="1355"/>
        <end position="1380"/>
    </location>
</feature>
<dbReference type="PANTHER" id="PTHR24261">
    <property type="entry name" value="PLASMINOGEN-RELATED"/>
    <property type="match status" value="1"/>
</dbReference>
<dbReference type="InterPro" id="IPR038178">
    <property type="entry name" value="Kringle_sf"/>
</dbReference>
<evidence type="ECO:0000313" key="7">
    <source>
        <dbReference type="EMBL" id="CAH1775597.1"/>
    </source>
</evidence>
<evidence type="ECO:0000256" key="2">
    <source>
        <dbReference type="ARBA" id="ARBA00023157"/>
    </source>
</evidence>
<feature type="domain" description="Kringle" evidence="6">
    <location>
        <begin position="207"/>
        <end position="285"/>
    </location>
</feature>
<evidence type="ECO:0000256" key="5">
    <source>
        <dbReference type="SAM" id="Phobius"/>
    </source>
</evidence>
<feature type="domain" description="Kringle" evidence="6">
    <location>
        <begin position="800"/>
        <end position="882"/>
    </location>
</feature>
<comment type="caution">
    <text evidence="3">Lacks conserved residue(s) required for the propagation of feature annotation.</text>
</comment>
<dbReference type="EMBL" id="CAIIXF020000001">
    <property type="protein sequence ID" value="CAH1775597.1"/>
    <property type="molecule type" value="Genomic_DNA"/>
</dbReference>
<dbReference type="SMART" id="SM00130">
    <property type="entry name" value="KR"/>
    <property type="match status" value="7"/>
</dbReference>
<keyword evidence="2 3" id="KW-1015">Disulfide bond</keyword>
<dbReference type="InterPro" id="IPR007934">
    <property type="entry name" value="AbfB_ABD"/>
</dbReference>
<dbReference type="PROSITE" id="PS50070">
    <property type="entry name" value="KRINGLE_2"/>
    <property type="match status" value="7"/>
</dbReference>
<dbReference type="SUPFAM" id="SSF110221">
    <property type="entry name" value="AbfB domain"/>
    <property type="match status" value="1"/>
</dbReference>
<dbReference type="InterPro" id="IPR036195">
    <property type="entry name" value="AbfB_ABD_sf"/>
</dbReference>
<dbReference type="Pfam" id="PF00051">
    <property type="entry name" value="Kringle"/>
    <property type="match status" value="7"/>
</dbReference>
<dbReference type="GO" id="GO:0046373">
    <property type="term" value="P:L-arabinose metabolic process"/>
    <property type="evidence" value="ECO:0007669"/>
    <property type="project" value="InterPro"/>
</dbReference>
<keyword evidence="8" id="KW-1185">Reference proteome</keyword>
<feature type="domain" description="Kringle" evidence="6">
    <location>
        <begin position="889"/>
        <end position="968"/>
    </location>
</feature>
<evidence type="ECO:0000256" key="4">
    <source>
        <dbReference type="SAM" id="MobiDB-lite"/>
    </source>
</evidence>
<dbReference type="PROSITE" id="PS00021">
    <property type="entry name" value="KRINGLE_1"/>
    <property type="match status" value="2"/>
</dbReference>
<reference evidence="7" key="1">
    <citation type="submission" date="2022-03" db="EMBL/GenBank/DDBJ databases">
        <authorList>
            <person name="Martin C."/>
        </authorList>
    </citation>
    <scope>NUCLEOTIDE SEQUENCE</scope>
</reference>
<accession>A0A8S4N4I8</accession>
<evidence type="ECO:0000256" key="3">
    <source>
        <dbReference type="PROSITE-ProRule" id="PRU00121"/>
    </source>
</evidence>
<keyword evidence="5" id="KW-0812">Transmembrane</keyword>
<dbReference type="OrthoDB" id="5917794at2759"/>
<feature type="domain" description="Kringle" evidence="6">
    <location>
        <begin position="298"/>
        <end position="368"/>
    </location>
</feature>
<organism evidence="7 8">
    <name type="scientific">Owenia fusiformis</name>
    <name type="common">Polychaete worm</name>
    <dbReference type="NCBI Taxonomy" id="6347"/>
    <lineage>
        <taxon>Eukaryota</taxon>
        <taxon>Metazoa</taxon>
        <taxon>Spiralia</taxon>
        <taxon>Lophotrochozoa</taxon>
        <taxon>Annelida</taxon>
        <taxon>Polychaeta</taxon>
        <taxon>Sedentaria</taxon>
        <taxon>Canalipalpata</taxon>
        <taxon>Sabellida</taxon>
        <taxon>Oweniida</taxon>
        <taxon>Oweniidae</taxon>
        <taxon>Owenia</taxon>
    </lineage>
</organism>
<dbReference type="InterPro" id="IPR000001">
    <property type="entry name" value="Kringle"/>
</dbReference>
<feature type="region of interest" description="Disordered" evidence="4">
    <location>
        <begin position="461"/>
        <end position="488"/>
    </location>
</feature>
<feature type="domain" description="Kringle" evidence="6">
    <location>
        <begin position="40"/>
        <end position="115"/>
    </location>
</feature>
<sequence>MMLPSQRRDVRAVGLWHQQYAVAANHNSTSTLDCKSTQTGSEYRGHISVTVSNRACQSWSVQTPHQHSYNASDFPDASLQNASNYCRNPNGDKAGPWCYTTDTEVEWEMCHVPLCDCRATRAGTTYRGRVSVTRTGKDCQAWSSQAPHPHPTYTNSDFPDDTVQDASNFCRNPATAQENDLWCYTTDNATEWETCDVPFCDCLITEHGRDYQGTLSHTKSGRTCQPWSSQTPHVHNYISSILFPDDSISDAGNYCRNPDFSWSAGLWCYTMDEDKRWEECTLPLCDTPDTDCQATKLGSRYTGTVSVTKSHSPCLPWVQYRTRFIDADFPDTNMEEAQNRCRNPDGQPGGPYCFYSELEWKYCKIQKCECKSTQDGKEYQGRQTETLTGKRFQHWSSDTPHQHSHKDPSRFPDATLQDAENFCRNPDDDHPQGPWCMTIDPTMRWDYCDIPLCEFHEVNETSTYQPPTTPPTVTPGECPSRVGRQPTDLPRQGGYWTFLMLNNTFPCDGFVTGWEYFYVDPDTVTYASVWRFIEGLKFRLIKKTFLSGRKRGLNTISVQDIRVKKGDFIGIHHTEMSRGSGLAWSEEGDLVTRDELYETITTGRFDEDFVEGNILDFADWEQILSTFAIWATFKGTASNATPVTPVLNSHHSSAAIGDGPYYIESQSVPHFSMGFNDHKEGYLMREGELFILHNPGLTGVGNTVSIESKQYPGLYLRHQGNDVYLQERTNSDIATSFDLDATFRMRRDHFQRGYVTFESVNQGNFYIYENNLKIQLKNINHQGMAFKNATGFKLIIECKLSNEGHEYIGRQSKTYTGKPCRRWSNVTNKRLDYTDDDFPDASVNDSDTYCRNPDNDDQGPWCYIETIDSFSPAFEYCDIPFCECSTTNDAENYQGKIAVTSSGKPCQRWDEQWPHAHTYSDASMFPDATLHDASNFCRNPGNPPDHGGAWCYTMDQTSRWEYCYIPPCEFALPQTNGRAPTPSPTSGIGECPQSVGYPSVDLPHTDDFTWALIVTGRPFPCDAIVVGFDLYKSDANGTVYAAVWRPMVKDKYKLIFKYLIPKGKVGSNHFDLRSGVNVKQGDVIGVHYSYLEHPVLPIADGAMETDLDGVELTETLLVGRYDEDFHEGNTFIFAGWFTEQMAIPISARIGTGSGTASDPKCPLSIGQFPSNPHSSFYVDNMKTTFLIPQLSATCDGTIVQWRIFILEPSRLPMISIWRNTTTDESFQLIHMINISALLDKPETTAGETVVRQKPLLDVKTGDFIGIQFSNINVMFESGIGGQILNTTAGASSIDQTWFSSILAVGDEERSYNSGVVYAFQNTSEVQFKPSLLADLSYKIKDNQQDSLVIGFLKSAVGIVTVAVSCVIIVVAIAIVTVVCIRCNVVSRLKFGFGIRSYIEDKFEEDPAQSYDNPAYGNTLKMDKQPGVV</sequence>
<evidence type="ECO:0000259" key="6">
    <source>
        <dbReference type="PROSITE" id="PS50070"/>
    </source>
</evidence>
<dbReference type="GO" id="GO:0046556">
    <property type="term" value="F:alpha-L-arabinofuranosidase activity"/>
    <property type="evidence" value="ECO:0007669"/>
    <property type="project" value="InterPro"/>
</dbReference>
<feature type="domain" description="Kringle" evidence="6">
    <location>
        <begin position="375"/>
        <end position="453"/>
    </location>
</feature>
<dbReference type="InterPro" id="IPR050759">
    <property type="entry name" value="Serine_protease_kringle"/>
</dbReference>
<keyword evidence="1 3" id="KW-0420">Kringle</keyword>
<gene>
    <name evidence="7" type="ORF">OFUS_LOCUS2885</name>
</gene>
<evidence type="ECO:0000256" key="1">
    <source>
        <dbReference type="ARBA" id="ARBA00022572"/>
    </source>
</evidence>
<dbReference type="SUPFAM" id="SSF57440">
    <property type="entry name" value="Kringle-like"/>
    <property type="match status" value="7"/>
</dbReference>
<feature type="disulfide bond" evidence="3">
    <location>
        <begin position="314"/>
        <end position="353"/>
    </location>
</feature>
<proteinExistence type="predicted"/>
<protein>
    <recommendedName>
        <fullName evidence="6">Kringle domain-containing protein</fullName>
    </recommendedName>
</protein>
<keyword evidence="5" id="KW-1133">Transmembrane helix</keyword>
<dbReference type="Proteomes" id="UP000749559">
    <property type="component" value="Unassembled WGS sequence"/>
</dbReference>